<dbReference type="InterPro" id="IPR022398">
    <property type="entry name" value="Peptidase_S8_His-AS"/>
</dbReference>
<comment type="similarity">
    <text evidence="1 5">Belongs to the peptidase S8 family.</text>
</comment>
<dbReference type="GO" id="GO:0006508">
    <property type="term" value="P:proteolysis"/>
    <property type="evidence" value="ECO:0007669"/>
    <property type="project" value="UniProtKB-KW"/>
</dbReference>
<dbReference type="STRING" id="46177.SAMN05660976_01103"/>
<dbReference type="Pfam" id="PF18047">
    <property type="entry name" value="PatG_D"/>
    <property type="match status" value="1"/>
</dbReference>
<keyword evidence="2 5" id="KW-0645">Protease</keyword>
<dbReference type="InterPro" id="IPR023828">
    <property type="entry name" value="Peptidase_S8_Ser-AS"/>
</dbReference>
<dbReference type="PROSITE" id="PS00138">
    <property type="entry name" value="SUBTILASE_SER"/>
    <property type="match status" value="1"/>
</dbReference>
<organism evidence="10 11">
    <name type="scientific">Nonomuraea pusilla</name>
    <dbReference type="NCBI Taxonomy" id="46177"/>
    <lineage>
        <taxon>Bacteria</taxon>
        <taxon>Bacillati</taxon>
        <taxon>Actinomycetota</taxon>
        <taxon>Actinomycetes</taxon>
        <taxon>Streptosporangiales</taxon>
        <taxon>Streptosporangiaceae</taxon>
        <taxon>Nonomuraea</taxon>
    </lineage>
</organism>
<feature type="domain" description="PatG C-terminal" evidence="9">
    <location>
        <begin position="585"/>
        <end position="693"/>
    </location>
</feature>
<dbReference type="NCBIfam" id="TIGR03895">
    <property type="entry name" value="protease_PatA"/>
    <property type="match status" value="1"/>
</dbReference>
<dbReference type="GO" id="GO:0004252">
    <property type="term" value="F:serine-type endopeptidase activity"/>
    <property type="evidence" value="ECO:0007669"/>
    <property type="project" value="UniProtKB-UniRule"/>
</dbReference>
<dbReference type="PANTHER" id="PTHR43399:SF4">
    <property type="entry name" value="CELL WALL-ASSOCIATED PROTEASE"/>
    <property type="match status" value="1"/>
</dbReference>
<dbReference type="InterPro" id="IPR000209">
    <property type="entry name" value="Peptidase_S8/S53_dom"/>
</dbReference>
<dbReference type="PRINTS" id="PR00723">
    <property type="entry name" value="SUBTILISIN"/>
</dbReference>
<dbReference type="EMBL" id="FOBF01000002">
    <property type="protein sequence ID" value="SEK73251.1"/>
    <property type="molecule type" value="Genomic_DNA"/>
</dbReference>
<dbReference type="Pfam" id="PF18065">
    <property type="entry name" value="PatG_C"/>
    <property type="match status" value="1"/>
</dbReference>
<dbReference type="Proteomes" id="UP000198953">
    <property type="component" value="Unassembled WGS sequence"/>
</dbReference>
<dbReference type="InterPro" id="IPR023830">
    <property type="entry name" value="Peptidase_S8A_PatG"/>
</dbReference>
<dbReference type="PROSITE" id="PS00137">
    <property type="entry name" value="SUBTILASE_HIS"/>
    <property type="match status" value="1"/>
</dbReference>
<dbReference type="OrthoDB" id="9816306at2"/>
<feature type="active site" description="Charge relay system" evidence="5">
    <location>
        <position position="29"/>
    </location>
</feature>
<proteinExistence type="inferred from homology"/>
<reference evidence="10 11" key="1">
    <citation type="submission" date="2016-10" db="EMBL/GenBank/DDBJ databases">
        <authorList>
            <person name="de Groot N.N."/>
        </authorList>
    </citation>
    <scope>NUCLEOTIDE SEQUENCE [LARGE SCALE GENOMIC DNA]</scope>
    <source>
        <strain evidence="10 11">DSM 43357</strain>
    </source>
</reference>
<gene>
    <name evidence="10" type="ORF">SAMN05660976_01103</name>
</gene>
<feature type="region of interest" description="Disordered" evidence="6">
    <location>
        <begin position="304"/>
        <end position="324"/>
    </location>
</feature>
<evidence type="ECO:0000256" key="3">
    <source>
        <dbReference type="ARBA" id="ARBA00022801"/>
    </source>
</evidence>
<sequence>MGELPAIPGMAQLWHHTVGDDRITIAVIDGLIDAKHPALAGAKLTPILDLWPGGAASGRKAAHGTAVAGVLAGRHDGPVPGVAPGCRLVSVPVFAEGLRTSQLDLARAIDLACDAGAHVVNISGGQLADPSEAEDVLARAVRRCREQGVLIVAAAGNDGCLCDHVPAALDGVLAVGACDESGRPLPSSNFGPGSQLQGLLAPGNDIPVALPGGGVGRMSGTSLAAPIVAGVAALLACLHLQRGGKPDPLAVGELLRATADPCIPTTGPDGAEPADQGTGSEACARYLNGTLNITKAVTAVTTSSATSSATPSADTAAPSPAGAPDALTLLGQSAEAVLTLSCQSGPQPGAAGGCGCSAGEASLPAPAAAASAPTAPTAPTFATPAPAPVVAASPISTGVVTSAEQAPSGARRLVYALGSLGYDFGSEARRDTFKQLMPHVDAGGHSVPGNPYDPRQMVAYLRENPSEAKPLIWTLNLDLTPIYAIEPVGGYSPGVYERLVDFLERQQLAEDNTAFVDRVSVPGTLPGRTVRLFNGQHVPVIEVNLNRGLYGWSVASLAQAVVDCGVPEHNQRGQAGTPAPSGATLNDAVADFLQRIYYDLRNFGATSRDRALNYAATNAVQVRETLAEALGRGMALQNIDTEKSPYGRPDSDCWDVKLRFFDPENGKRAKRVYRFTIDVKDVLPVTLGPVRSWPEA</sequence>
<dbReference type="InterPro" id="IPR040483">
    <property type="entry name" value="PatG_dom"/>
</dbReference>
<evidence type="ECO:0000313" key="10">
    <source>
        <dbReference type="EMBL" id="SEK73251.1"/>
    </source>
</evidence>
<dbReference type="InterPro" id="IPR015500">
    <property type="entry name" value="Peptidase_S8_subtilisin-rel"/>
</dbReference>
<accession>A0A1H7JF26</accession>
<dbReference type="InterPro" id="IPR051048">
    <property type="entry name" value="Peptidase_S8/S53_subtilisin"/>
</dbReference>
<keyword evidence="3 5" id="KW-0378">Hydrolase</keyword>
<dbReference type="SUPFAM" id="SSF52743">
    <property type="entry name" value="Subtilisin-like"/>
    <property type="match status" value="1"/>
</dbReference>
<evidence type="ECO:0000256" key="4">
    <source>
        <dbReference type="ARBA" id="ARBA00022825"/>
    </source>
</evidence>
<evidence type="ECO:0000259" key="8">
    <source>
        <dbReference type="Pfam" id="PF18047"/>
    </source>
</evidence>
<keyword evidence="11" id="KW-1185">Reference proteome</keyword>
<keyword evidence="4 5" id="KW-0720">Serine protease</keyword>
<evidence type="ECO:0000256" key="5">
    <source>
        <dbReference type="PROSITE-ProRule" id="PRU01240"/>
    </source>
</evidence>
<dbReference type="AlphaFoldDB" id="A0A1H7JF26"/>
<evidence type="ECO:0000256" key="1">
    <source>
        <dbReference type="ARBA" id="ARBA00011073"/>
    </source>
</evidence>
<dbReference type="Gene3D" id="3.40.50.200">
    <property type="entry name" value="Peptidase S8/S53 domain"/>
    <property type="match status" value="1"/>
</dbReference>
<feature type="domain" description="PatG" evidence="8">
    <location>
        <begin position="414"/>
        <end position="524"/>
    </location>
</feature>
<feature type="domain" description="Peptidase S8/S53" evidence="7">
    <location>
        <begin position="22"/>
        <end position="238"/>
    </location>
</feature>
<protein>
    <submittedName>
        <fullName evidence="10">Cyanobactin maturation protease, PatA/PatG family</fullName>
    </submittedName>
</protein>
<dbReference type="PROSITE" id="PS51892">
    <property type="entry name" value="SUBTILASE"/>
    <property type="match status" value="1"/>
</dbReference>
<evidence type="ECO:0000256" key="6">
    <source>
        <dbReference type="SAM" id="MobiDB-lite"/>
    </source>
</evidence>
<evidence type="ECO:0000256" key="2">
    <source>
        <dbReference type="ARBA" id="ARBA00022670"/>
    </source>
</evidence>
<dbReference type="InterPro" id="IPR036852">
    <property type="entry name" value="Peptidase_S8/S53_dom_sf"/>
</dbReference>
<feature type="active site" description="Charge relay system" evidence="5">
    <location>
        <position position="222"/>
    </location>
</feature>
<name>A0A1H7JF26_9ACTN</name>
<dbReference type="InterPro" id="IPR040636">
    <property type="entry name" value="PatG_C"/>
</dbReference>
<evidence type="ECO:0000259" key="7">
    <source>
        <dbReference type="Pfam" id="PF00082"/>
    </source>
</evidence>
<evidence type="ECO:0000313" key="11">
    <source>
        <dbReference type="Proteomes" id="UP000198953"/>
    </source>
</evidence>
<dbReference type="Pfam" id="PF00082">
    <property type="entry name" value="Peptidase_S8"/>
    <property type="match status" value="1"/>
</dbReference>
<evidence type="ECO:0000259" key="9">
    <source>
        <dbReference type="Pfam" id="PF18065"/>
    </source>
</evidence>
<feature type="active site" description="Charge relay system" evidence="5">
    <location>
        <position position="63"/>
    </location>
</feature>
<dbReference type="PANTHER" id="PTHR43399">
    <property type="entry name" value="SUBTILISIN-RELATED"/>
    <property type="match status" value="1"/>
</dbReference>